<dbReference type="GO" id="GO:0005576">
    <property type="term" value="C:extracellular region"/>
    <property type="evidence" value="ECO:0007669"/>
    <property type="project" value="UniProtKB-SubCell"/>
</dbReference>
<dbReference type="GeneID" id="20204297"/>
<evidence type="ECO:0000313" key="10">
    <source>
        <dbReference type="Proteomes" id="UP000015101"/>
    </source>
</evidence>
<protein>
    <recommendedName>
        <fullName evidence="7">C1q domain-containing protein</fullName>
    </recommendedName>
</protein>
<dbReference type="PROSITE" id="PS50871">
    <property type="entry name" value="C1Q"/>
    <property type="match status" value="1"/>
</dbReference>
<dbReference type="SUPFAM" id="SSF49842">
    <property type="entry name" value="TNF-like"/>
    <property type="match status" value="1"/>
</dbReference>
<evidence type="ECO:0000259" key="7">
    <source>
        <dbReference type="PROSITE" id="PS50871"/>
    </source>
</evidence>
<dbReference type="EnsemblMetazoa" id="HelroT172920">
    <property type="protein sequence ID" value="HelroP172920"/>
    <property type="gene ID" value="HelroG172920"/>
</dbReference>
<feature type="signal peptide" evidence="6">
    <location>
        <begin position="1"/>
        <end position="29"/>
    </location>
</feature>
<keyword evidence="2" id="KW-0964">Secreted</keyword>
<evidence type="ECO:0000256" key="2">
    <source>
        <dbReference type="ARBA" id="ARBA00022525"/>
    </source>
</evidence>
<evidence type="ECO:0000256" key="1">
    <source>
        <dbReference type="ARBA" id="ARBA00004613"/>
    </source>
</evidence>
<dbReference type="OMA" id="AYGWIML"/>
<reference evidence="10" key="1">
    <citation type="submission" date="2012-12" db="EMBL/GenBank/DDBJ databases">
        <authorList>
            <person name="Hellsten U."/>
            <person name="Grimwood J."/>
            <person name="Chapman J.A."/>
            <person name="Shapiro H."/>
            <person name="Aerts A."/>
            <person name="Otillar R.P."/>
            <person name="Terry A.Y."/>
            <person name="Boore J.L."/>
            <person name="Simakov O."/>
            <person name="Marletaz F."/>
            <person name="Cho S.-J."/>
            <person name="Edsinger-Gonzales E."/>
            <person name="Havlak P."/>
            <person name="Kuo D.-H."/>
            <person name="Larsson T."/>
            <person name="Lv J."/>
            <person name="Arendt D."/>
            <person name="Savage R."/>
            <person name="Osoegawa K."/>
            <person name="de Jong P."/>
            <person name="Lindberg D.R."/>
            <person name="Seaver E.C."/>
            <person name="Weisblat D.A."/>
            <person name="Putnam N.H."/>
            <person name="Grigoriev I.V."/>
            <person name="Rokhsar D.S."/>
        </authorList>
    </citation>
    <scope>NUCLEOTIDE SEQUENCE</scope>
</reference>
<dbReference type="OrthoDB" id="6144194at2759"/>
<dbReference type="EMBL" id="AMQM01004403">
    <property type="status" value="NOT_ANNOTATED_CDS"/>
    <property type="molecule type" value="Genomic_DNA"/>
</dbReference>
<keyword evidence="4" id="KW-0176">Collagen</keyword>
<reference evidence="8 10" key="2">
    <citation type="journal article" date="2013" name="Nature">
        <title>Insights into bilaterian evolution from three spiralian genomes.</title>
        <authorList>
            <person name="Simakov O."/>
            <person name="Marletaz F."/>
            <person name="Cho S.J."/>
            <person name="Edsinger-Gonzales E."/>
            <person name="Havlak P."/>
            <person name="Hellsten U."/>
            <person name="Kuo D.H."/>
            <person name="Larsson T."/>
            <person name="Lv J."/>
            <person name="Arendt D."/>
            <person name="Savage R."/>
            <person name="Osoegawa K."/>
            <person name="de Jong P."/>
            <person name="Grimwood J."/>
            <person name="Chapman J.A."/>
            <person name="Shapiro H."/>
            <person name="Aerts A."/>
            <person name="Otillar R.P."/>
            <person name="Terry A.Y."/>
            <person name="Boore J.L."/>
            <person name="Grigoriev I.V."/>
            <person name="Lindberg D.R."/>
            <person name="Seaver E.C."/>
            <person name="Weisblat D.A."/>
            <person name="Putnam N.H."/>
            <person name="Rokhsar D.S."/>
        </authorList>
    </citation>
    <scope>NUCLEOTIDE SEQUENCE</scope>
</reference>
<dbReference type="InParanoid" id="T1F648"/>
<dbReference type="PANTHER" id="PTHR15427:SF52">
    <property type="entry name" value="C1Q DOMAIN-CONTAINING PROTEIN"/>
    <property type="match status" value="1"/>
</dbReference>
<feature type="compositionally biased region" description="Basic and acidic residues" evidence="5">
    <location>
        <begin position="70"/>
        <end position="81"/>
    </location>
</feature>
<dbReference type="InterPro" id="IPR050392">
    <property type="entry name" value="Collagen/C1q_domain"/>
</dbReference>
<dbReference type="InterPro" id="IPR008160">
    <property type="entry name" value="Collagen"/>
</dbReference>
<reference evidence="9" key="3">
    <citation type="submission" date="2015-06" db="UniProtKB">
        <authorList>
            <consortium name="EnsemblMetazoa"/>
        </authorList>
    </citation>
    <scope>IDENTIFICATION</scope>
</reference>
<evidence type="ECO:0000256" key="6">
    <source>
        <dbReference type="SAM" id="SignalP"/>
    </source>
</evidence>
<evidence type="ECO:0000313" key="8">
    <source>
        <dbReference type="EMBL" id="ESO03893.1"/>
    </source>
</evidence>
<evidence type="ECO:0000256" key="5">
    <source>
        <dbReference type="SAM" id="MobiDB-lite"/>
    </source>
</evidence>
<dbReference type="CTD" id="20204297"/>
<organism evidence="9 10">
    <name type="scientific">Helobdella robusta</name>
    <name type="common">Californian leech</name>
    <dbReference type="NCBI Taxonomy" id="6412"/>
    <lineage>
        <taxon>Eukaryota</taxon>
        <taxon>Metazoa</taxon>
        <taxon>Spiralia</taxon>
        <taxon>Lophotrochozoa</taxon>
        <taxon>Annelida</taxon>
        <taxon>Clitellata</taxon>
        <taxon>Hirudinea</taxon>
        <taxon>Rhynchobdellida</taxon>
        <taxon>Glossiphoniidae</taxon>
        <taxon>Helobdella</taxon>
    </lineage>
</organism>
<keyword evidence="3 6" id="KW-0732">Signal</keyword>
<dbReference type="Proteomes" id="UP000015101">
    <property type="component" value="Unassembled WGS sequence"/>
</dbReference>
<dbReference type="InterPro" id="IPR008983">
    <property type="entry name" value="Tumour_necrosis_fac-like_dom"/>
</dbReference>
<feature type="compositionally biased region" description="Basic and acidic residues" evidence="5">
    <location>
        <begin position="102"/>
        <end position="124"/>
    </location>
</feature>
<dbReference type="PRINTS" id="PR00007">
    <property type="entry name" value="COMPLEMNTC1Q"/>
</dbReference>
<dbReference type="KEGG" id="hro:HELRODRAFT_172920"/>
<proteinExistence type="predicted"/>
<feature type="compositionally biased region" description="Low complexity" evidence="5">
    <location>
        <begin position="82"/>
        <end position="91"/>
    </location>
</feature>
<dbReference type="eggNOG" id="ENOG502QSK2">
    <property type="taxonomic scope" value="Eukaryota"/>
</dbReference>
<dbReference type="STRING" id="6412.T1F648"/>
<dbReference type="HOGENOM" id="CLU_1020398_0_0_1"/>
<comment type="subcellular location">
    <subcellularLocation>
        <location evidence="1">Secreted</location>
    </subcellularLocation>
</comment>
<dbReference type="Pfam" id="PF01391">
    <property type="entry name" value="Collagen"/>
    <property type="match status" value="1"/>
</dbReference>
<dbReference type="Gene3D" id="2.60.120.40">
    <property type="match status" value="1"/>
</dbReference>
<evidence type="ECO:0000313" key="9">
    <source>
        <dbReference type="EnsemblMetazoa" id="HelroP172920"/>
    </source>
</evidence>
<sequence>MLLPTGPPTLTTLSITLFITHLLHPPTFAIKHETEEDRDHHHCGCSHRPGSAGPPGIPGVPGLHGSRGQDGNKGDKGDSGSKGEIGSIGPIGPIGPLGPPGDRGKKGPGGDKGEVGSKGDKGERGYTGFVGVKGSKGEPHVEGFARVAFSVVRTQKLGPVGQDTTITFDLVLSNVGDSFDVYSSHFICKVNGTYFFTAHVVSQNSTSISAWLMMNSRHRSPLHSNRVDTGFSTGSQSVVFNLKKGDHVWLLLEKHSAILNDYTSFSGFLLFQN</sequence>
<dbReference type="InterPro" id="IPR001073">
    <property type="entry name" value="C1q_dom"/>
</dbReference>
<feature type="region of interest" description="Disordered" evidence="5">
    <location>
        <begin position="39"/>
        <end position="131"/>
    </location>
</feature>
<dbReference type="PANTHER" id="PTHR15427">
    <property type="entry name" value="EMILIN ELASTIN MICROFIBRIL INTERFACE-LOCATED PROTEIN ELASTIN MICROFIBRIL INTERFACER"/>
    <property type="match status" value="1"/>
</dbReference>
<dbReference type="EMBL" id="KB096551">
    <property type="protein sequence ID" value="ESO03893.1"/>
    <property type="molecule type" value="Genomic_DNA"/>
</dbReference>
<evidence type="ECO:0000256" key="4">
    <source>
        <dbReference type="ARBA" id="ARBA00023119"/>
    </source>
</evidence>
<dbReference type="Pfam" id="PF00386">
    <property type="entry name" value="C1q"/>
    <property type="match status" value="1"/>
</dbReference>
<gene>
    <name evidence="9" type="primary">20204297</name>
    <name evidence="8" type="ORF">HELRODRAFT_172920</name>
</gene>
<dbReference type="AlphaFoldDB" id="T1F648"/>
<dbReference type="SMART" id="SM00110">
    <property type="entry name" value="C1Q"/>
    <property type="match status" value="1"/>
</dbReference>
<name>T1F648_HELRO</name>
<accession>T1F648</accession>
<feature type="domain" description="C1q" evidence="7">
    <location>
        <begin position="142"/>
        <end position="273"/>
    </location>
</feature>
<keyword evidence="10" id="KW-1185">Reference proteome</keyword>
<dbReference type="RefSeq" id="XP_009017829.1">
    <property type="nucleotide sequence ID" value="XM_009019581.1"/>
</dbReference>
<evidence type="ECO:0000256" key="3">
    <source>
        <dbReference type="ARBA" id="ARBA00022729"/>
    </source>
</evidence>
<feature type="chain" id="PRO_5010980300" description="C1q domain-containing protein" evidence="6">
    <location>
        <begin position="30"/>
        <end position="273"/>
    </location>
</feature>